<evidence type="ECO:0000256" key="10">
    <source>
        <dbReference type="ARBA" id="ARBA00023224"/>
    </source>
</evidence>
<evidence type="ECO:0000256" key="12">
    <source>
        <dbReference type="SAM" id="MobiDB-lite"/>
    </source>
</evidence>
<dbReference type="PANTHER" id="PTHR45695">
    <property type="entry name" value="LEUCOKININ RECEPTOR-RELATED"/>
    <property type="match status" value="1"/>
</dbReference>
<evidence type="ECO:0000259" key="14">
    <source>
        <dbReference type="PROSITE" id="PS50262"/>
    </source>
</evidence>
<evidence type="ECO:0000256" key="13">
    <source>
        <dbReference type="SAM" id="Phobius"/>
    </source>
</evidence>
<keyword evidence="9" id="KW-0325">Glycoprotein</keyword>
<feature type="compositionally biased region" description="Low complexity" evidence="12">
    <location>
        <begin position="421"/>
        <end position="437"/>
    </location>
</feature>
<dbReference type="PRINTS" id="PR00358">
    <property type="entry name" value="BOMBESINR"/>
</dbReference>
<proteinExistence type="inferred from homology"/>
<dbReference type="InterPro" id="IPR000276">
    <property type="entry name" value="GPCR_Rhodpsn"/>
</dbReference>
<feature type="transmembrane region" description="Helical" evidence="13">
    <location>
        <begin position="149"/>
        <end position="169"/>
    </location>
</feature>
<dbReference type="PANTHER" id="PTHR45695:SF9">
    <property type="entry name" value="LEUCOKININ RECEPTOR"/>
    <property type="match status" value="1"/>
</dbReference>
<dbReference type="PRINTS" id="PR00237">
    <property type="entry name" value="GPCRRHODOPSN"/>
</dbReference>
<dbReference type="Gene3D" id="1.20.1070.10">
    <property type="entry name" value="Rhodopsin 7-helix transmembrane proteins"/>
    <property type="match status" value="2"/>
</dbReference>
<feature type="transmembrane region" description="Helical" evidence="13">
    <location>
        <begin position="29"/>
        <end position="58"/>
    </location>
</feature>
<evidence type="ECO:0000313" key="16">
    <source>
        <dbReference type="EMBL" id="CAF3858284.1"/>
    </source>
</evidence>
<evidence type="ECO:0000313" key="15">
    <source>
        <dbReference type="EMBL" id="CAF0797244.1"/>
    </source>
</evidence>
<keyword evidence="4 13" id="KW-1133">Transmembrane helix</keyword>
<dbReference type="EMBL" id="CAJNOU010000007">
    <property type="protein sequence ID" value="CAF0797244.1"/>
    <property type="molecule type" value="Genomic_DNA"/>
</dbReference>
<dbReference type="PROSITE" id="PS00237">
    <property type="entry name" value="G_PROTEIN_RECEP_F1_1"/>
    <property type="match status" value="1"/>
</dbReference>
<keyword evidence="7" id="KW-1015">Disulfide bond</keyword>
<organism evidence="15 17">
    <name type="scientific">Rotaria sordida</name>
    <dbReference type="NCBI Taxonomy" id="392033"/>
    <lineage>
        <taxon>Eukaryota</taxon>
        <taxon>Metazoa</taxon>
        <taxon>Spiralia</taxon>
        <taxon>Gnathifera</taxon>
        <taxon>Rotifera</taxon>
        <taxon>Eurotatoria</taxon>
        <taxon>Bdelloidea</taxon>
        <taxon>Philodinida</taxon>
        <taxon>Philodinidae</taxon>
        <taxon>Rotaria</taxon>
    </lineage>
</organism>
<evidence type="ECO:0000256" key="1">
    <source>
        <dbReference type="ARBA" id="ARBA00004651"/>
    </source>
</evidence>
<evidence type="ECO:0000313" key="17">
    <source>
        <dbReference type="Proteomes" id="UP000663889"/>
    </source>
</evidence>
<comment type="caution">
    <text evidence="15">The sequence shown here is derived from an EMBL/GenBank/DDBJ whole genome shotgun (WGS) entry which is preliminary data.</text>
</comment>
<evidence type="ECO:0000256" key="8">
    <source>
        <dbReference type="ARBA" id="ARBA00023170"/>
    </source>
</evidence>
<keyword evidence="2" id="KW-1003">Cell membrane</keyword>
<keyword evidence="3 11" id="KW-0812">Transmembrane</keyword>
<feature type="transmembrane region" description="Helical" evidence="13">
    <location>
        <begin position="70"/>
        <end position="90"/>
    </location>
</feature>
<reference evidence="15" key="1">
    <citation type="submission" date="2021-02" db="EMBL/GenBank/DDBJ databases">
        <authorList>
            <person name="Nowell W R."/>
        </authorList>
    </citation>
    <scope>NUCLEOTIDE SEQUENCE</scope>
</reference>
<feature type="region of interest" description="Disordered" evidence="12">
    <location>
        <begin position="419"/>
        <end position="440"/>
    </location>
</feature>
<dbReference type="Proteomes" id="UP000663874">
    <property type="component" value="Unassembled WGS sequence"/>
</dbReference>
<sequence length="608" mass="70384">MLQEFNENINSSYQSNSLWNKNFHRNTSLLFSFILFFAYAIIFLIGLIANIFVIIVIIKFRRMRTLTNRFLLNLAISDLLATLICIPPNAYHHYDKRWIFGEFLCRFVPFIQGTSVAVSIFTLMAVSVDRFIAIHKPMHSKLLCTSTRIFVIIGIIWIASFLLMIPLIVHHRIISLFDTTVTTCAEEWHQNMNARLVYDFILLVVLFIVPLTLMTYCYIRISFSLWFIDSNVRKPLPTSSTATTINTARFSGLSDDIPHIDMKEIRQQLSPKNRPYYIHYHKVNENDSQRKQKENQNKDEYRLLVNLSGKKFISNRPVRSTTINDIKPKSFSITPTTTTTTTITVPTTARAICRRSSSLIGRHFGENTYTNNHLNQLQQTRQISLRTRHSPSPHTSRIHRSSFTSLQSQNRIIGSTIRRINGNNHNNTTTTNNNNNNNKRRSTVDIEYSSRFLKSRRRVVKLLITLVIVFFITRLPSNILSIYIDITSHTYLPENTFTNRTKSEIIDETNVVFSSDVTNADRKMTLVLYVSPILQLISLSNSVINPLCYCVMSHAVKNIIILIRQKLRRRGQNKASALPLTQRPVARNQSVQRMIQHRNSFDNDILVH</sequence>
<accession>A0A813SC66</accession>
<keyword evidence="8 11" id="KW-0675">Receptor</keyword>
<dbReference type="AlphaFoldDB" id="A0A813SC66"/>
<comment type="similarity">
    <text evidence="11">Belongs to the G-protein coupled receptor 1 family.</text>
</comment>
<comment type="subcellular location">
    <subcellularLocation>
        <location evidence="1">Cell membrane</location>
        <topology evidence="1">Multi-pass membrane protein</topology>
    </subcellularLocation>
</comment>
<protein>
    <recommendedName>
        <fullName evidence="14">G-protein coupled receptors family 1 profile domain-containing protein</fullName>
    </recommendedName>
</protein>
<evidence type="ECO:0000256" key="6">
    <source>
        <dbReference type="ARBA" id="ARBA00023136"/>
    </source>
</evidence>
<evidence type="ECO:0000256" key="2">
    <source>
        <dbReference type="ARBA" id="ARBA00022475"/>
    </source>
</evidence>
<dbReference type="GO" id="GO:0005886">
    <property type="term" value="C:plasma membrane"/>
    <property type="evidence" value="ECO:0007669"/>
    <property type="project" value="UniProtKB-SubCell"/>
</dbReference>
<keyword evidence="5 11" id="KW-0297">G-protein coupled receptor</keyword>
<evidence type="ECO:0000256" key="7">
    <source>
        <dbReference type="ARBA" id="ARBA00023157"/>
    </source>
</evidence>
<feature type="transmembrane region" description="Helical" evidence="13">
    <location>
        <begin position="459"/>
        <end position="484"/>
    </location>
</feature>
<feature type="transmembrane region" description="Helical" evidence="13">
    <location>
        <begin position="110"/>
        <end position="128"/>
    </location>
</feature>
<feature type="domain" description="G-protein coupled receptors family 1 profile" evidence="14">
    <location>
        <begin position="49"/>
        <end position="549"/>
    </location>
</feature>
<dbReference type="Proteomes" id="UP000663889">
    <property type="component" value="Unassembled WGS sequence"/>
</dbReference>
<dbReference type="InterPro" id="IPR017452">
    <property type="entry name" value="GPCR_Rhodpsn_7TM"/>
</dbReference>
<evidence type="ECO:0000256" key="9">
    <source>
        <dbReference type="ARBA" id="ARBA00023180"/>
    </source>
</evidence>
<dbReference type="PROSITE" id="PS50262">
    <property type="entry name" value="G_PROTEIN_RECEP_F1_2"/>
    <property type="match status" value="1"/>
</dbReference>
<feature type="transmembrane region" description="Helical" evidence="13">
    <location>
        <begin position="196"/>
        <end position="219"/>
    </location>
</feature>
<keyword evidence="6 13" id="KW-0472">Membrane</keyword>
<dbReference type="SUPFAM" id="SSF81321">
    <property type="entry name" value="Family A G protein-coupled receptor-like"/>
    <property type="match status" value="1"/>
</dbReference>
<evidence type="ECO:0000256" key="11">
    <source>
        <dbReference type="RuleBase" id="RU000688"/>
    </source>
</evidence>
<evidence type="ECO:0000256" key="3">
    <source>
        <dbReference type="ARBA" id="ARBA00022692"/>
    </source>
</evidence>
<gene>
    <name evidence="16" type="ORF">FNK824_LOCUS18322</name>
    <name evidence="15" type="ORF">SEV965_LOCUS443</name>
</gene>
<dbReference type="Pfam" id="PF00001">
    <property type="entry name" value="7tm_1"/>
    <property type="match status" value="1"/>
</dbReference>
<evidence type="ECO:0000256" key="4">
    <source>
        <dbReference type="ARBA" id="ARBA00022989"/>
    </source>
</evidence>
<dbReference type="GO" id="GO:0008528">
    <property type="term" value="F:G protein-coupled peptide receptor activity"/>
    <property type="evidence" value="ECO:0007669"/>
    <property type="project" value="InterPro"/>
</dbReference>
<dbReference type="EMBL" id="CAJOBE010003043">
    <property type="protein sequence ID" value="CAF3858284.1"/>
    <property type="molecule type" value="Genomic_DNA"/>
</dbReference>
<name>A0A813SC66_9BILA</name>
<keyword evidence="10 11" id="KW-0807">Transducer</keyword>
<evidence type="ECO:0000256" key="5">
    <source>
        <dbReference type="ARBA" id="ARBA00023040"/>
    </source>
</evidence>
<dbReference type="InterPro" id="IPR001556">
    <property type="entry name" value="Bombsn_rcpt-like"/>
</dbReference>